<sequence>MFGSKKSITDRVKDSLTDYLDDKFEDYRGQIALDLARGIGVLAGLVALWSVAIIAVMFFSIAVALLLGWVFSFFITTFAYALSFLLVSIVLIALAAFIIKHKEKYIVTPVFELMATTLRSTMGLDEAGNEIPSPEDTAKEPSTNDNTKTPIAVNTPNIDPDLEPHSINTELKTERPASPLKKEEL</sequence>
<gene>
    <name evidence="3" type="ORF">HELGO_WM41721</name>
</gene>
<feature type="compositionally biased region" description="Basic and acidic residues" evidence="1">
    <location>
        <begin position="171"/>
        <end position="185"/>
    </location>
</feature>
<dbReference type="AlphaFoldDB" id="A0A6S6TAJ9"/>
<feature type="region of interest" description="Disordered" evidence="1">
    <location>
        <begin position="125"/>
        <end position="185"/>
    </location>
</feature>
<feature type="compositionally biased region" description="Polar residues" evidence="1">
    <location>
        <begin position="140"/>
        <end position="157"/>
    </location>
</feature>
<feature type="transmembrane region" description="Helical" evidence="2">
    <location>
        <begin position="77"/>
        <end position="99"/>
    </location>
</feature>
<organism evidence="3">
    <name type="scientific">uncultured Aureispira sp</name>
    <dbReference type="NCBI Taxonomy" id="1331704"/>
    <lineage>
        <taxon>Bacteria</taxon>
        <taxon>Pseudomonadati</taxon>
        <taxon>Bacteroidota</taxon>
        <taxon>Saprospiria</taxon>
        <taxon>Saprospirales</taxon>
        <taxon>Saprospiraceae</taxon>
        <taxon>Aureispira</taxon>
        <taxon>environmental samples</taxon>
    </lineage>
</organism>
<proteinExistence type="predicted"/>
<dbReference type="EMBL" id="CACVAQ010000225">
    <property type="protein sequence ID" value="CAA6815226.1"/>
    <property type="molecule type" value="Genomic_DNA"/>
</dbReference>
<name>A0A6S6TAJ9_9BACT</name>
<keyword evidence="2" id="KW-0472">Membrane</keyword>
<keyword evidence="2" id="KW-1133">Transmembrane helix</keyword>
<feature type="transmembrane region" description="Helical" evidence="2">
    <location>
        <begin position="38"/>
        <end position="71"/>
    </location>
</feature>
<accession>A0A6S6TAJ9</accession>
<keyword evidence="2" id="KW-0812">Transmembrane</keyword>
<evidence type="ECO:0008006" key="4">
    <source>
        <dbReference type="Google" id="ProtNLM"/>
    </source>
</evidence>
<protein>
    <recommendedName>
        <fullName evidence="4">Phage holin family protein</fullName>
    </recommendedName>
</protein>
<evidence type="ECO:0000256" key="2">
    <source>
        <dbReference type="SAM" id="Phobius"/>
    </source>
</evidence>
<evidence type="ECO:0000313" key="3">
    <source>
        <dbReference type="EMBL" id="CAA6815226.1"/>
    </source>
</evidence>
<reference evidence="3" key="1">
    <citation type="submission" date="2020-01" db="EMBL/GenBank/DDBJ databases">
        <authorList>
            <person name="Meier V. D."/>
            <person name="Meier V D."/>
        </authorList>
    </citation>
    <scope>NUCLEOTIDE SEQUENCE</scope>
    <source>
        <strain evidence="3">HLG_WM_MAG_10</strain>
    </source>
</reference>
<evidence type="ECO:0000256" key="1">
    <source>
        <dbReference type="SAM" id="MobiDB-lite"/>
    </source>
</evidence>